<sequence>MASSLDKVPVFINSNLDTHMAMTTSLDITAGDFKNFVLNVQVKQNSSLYCLPDTFPIKHAFNGSQGTWFIYMEASVSSMFGNPRSSKCVADDFYNRSTNITECKSKSRIKRVLYAKAVLKGFLRAVHLSRIKKEKKKVNRKGLKNYTPRRVENWHLRRTGETRETEQLDKREAPHFERSGLFETGIENEHRRGPNSIPVPSKTLSESVSVSVSGIIKKYFSNDDEVTSSSEVNFAAIQHRPAQQLKSRTDDKCLRRESYTTPCYKVRARPKMILSSLPVEPSSGTLPNGRRRPEVGKRLLIASNNLRISATKQKPAFSLCRDGRLLVPKSSTLVRTLVFDIRDEDD</sequence>
<comment type="caution">
    <text evidence="1">The sequence shown here is derived from an EMBL/GenBank/DDBJ whole genome shotgun (WGS) entry which is preliminary data.</text>
</comment>
<evidence type="ECO:0000313" key="1">
    <source>
        <dbReference type="EMBL" id="KAK2999164.1"/>
    </source>
</evidence>
<dbReference type="EMBL" id="JAVXUP010003374">
    <property type="protein sequence ID" value="KAK2999164.1"/>
    <property type="molecule type" value="Genomic_DNA"/>
</dbReference>
<organism evidence="1 2">
    <name type="scientific">Escallonia herrerae</name>
    <dbReference type="NCBI Taxonomy" id="1293975"/>
    <lineage>
        <taxon>Eukaryota</taxon>
        <taxon>Viridiplantae</taxon>
        <taxon>Streptophyta</taxon>
        <taxon>Embryophyta</taxon>
        <taxon>Tracheophyta</taxon>
        <taxon>Spermatophyta</taxon>
        <taxon>Magnoliopsida</taxon>
        <taxon>eudicotyledons</taxon>
        <taxon>Gunneridae</taxon>
        <taxon>Pentapetalae</taxon>
        <taxon>asterids</taxon>
        <taxon>campanulids</taxon>
        <taxon>Escalloniales</taxon>
        <taxon>Escalloniaceae</taxon>
        <taxon>Escallonia</taxon>
    </lineage>
</organism>
<dbReference type="Proteomes" id="UP001188597">
    <property type="component" value="Unassembled WGS sequence"/>
</dbReference>
<proteinExistence type="predicted"/>
<name>A0AA88V093_9ASTE</name>
<dbReference type="AlphaFoldDB" id="A0AA88V093"/>
<evidence type="ECO:0000313" key="2">
    <source>
        <dbReference type="Proteomes" id="UP001188597"/>
    </source>
</evidence>
<protein>
    <submittedName>
        <fullName evidence="1">Uncharacterized protein</fullName>
    </submittedName>
</protein>
<gene>
    <name evidence="1" type="ORF">RJ639_022608</name>
</gene>
<accession>A0AA88V093</accession>
<keyword evidence="2" id="KW-1185">Reference proteome</keyword>
<reference evidence="1" key="1">
    <citation type="submission" date="2022-12" db="EMBL/GenBank/DDBJ databases">
        <title>Draft genome assemblies for two species of Escallonia (Escalloniales).</title>
        <authorList>
            <person name="Chanderbali A."/>
            <person name="Dervinis C."/>
            <person name="Anghel I."/>
            <person name="Soltis D."/>
            <person name="Soltis P."/>
            <person name="Zapata F."/>
        </authorList>
    </citation>
    <scope>NUCLEOTIDE SEQUENCE</scope>
    <source>
        <strain evidence="1">UCBG64.0493</strain>
        <tissue evidence="1">Leaf</tissue>
    </source>
</reference>